<dbReference type="RefSeq" id="WP_082743411.1">
    <property type="nucleotide sequence ID" value="NZ_CANPCH010000015.1"/>
</dbReference>
<dbReference type="KEGG" id="fro:AALO17_26180"/>
<dbReference type="InterPro" id="IPR012340">
    <property type="entry name" value="NA-bd_OB-fold"/>
</dbReference>
<dbReference type="OrthoDB" id="9778453at2"/>
<dbReference type="Gene3D" id="2.40.50.140">
    <property type="entry name" value="Nucleic acid-binding proteins"/>
    <property type="match status" value="1"/>
</dbReference>
<feature type="region of interest" description="Disordered" evidence="2">
    <location>
        <begin position="312"/>
        <end position="333"/>
    </location>
</feature>
<feature type="domain" description="HD/PDEase" evidence="3">
    <location>
        <begin position="150"/>
        <end position="286"/>
    </location>
</feature>
<dbReference type="CDD" id="cd04492">
    <property type="entry name" value="YhaM_OBF_like"/>
    <property type="match status" value="1"/>
</dbReference>
<feature type="compositionally biased region" description="Basic and acidic residues" evidence="2">
    <location>
        <begin position="321"/>
        <end position="333"/>
    </location>
</feature>
<dbReference type="SUPFAM" id="SSF109604">
    <property type="entry name" value="HD-domain/PDEase-like"/>
    <property type="match status" value="1"/>
</dbReference>
<dbReference type="EMBL" id="CP011391">
    <property type="protein sequence ID" value="AMK55752.1"/>
    <property type="molecule type" value="Genomic_DNA"/>
</dbReference>
<dbReference type="PATRIC" id="fig|1702221.3.peg.2547"/>
<evidence type="ECO:0000313" key="5">
    <source>
        <dbReference type="Proteomes" id="UP000069771"/>
    </source>
</evidence>
<organism evidence="4 5">
    <name type="scientific">Faecalibaculum rodentium</name>
    <dbReference type="NCBI Taxonomy" id="1702221"/>
    <lineage>
        <taxon>Bacteria</taxon>
        <taxon>Bacillati</taxon>
        <taxon>Bacillota</taxon>
        <taxon>Erysipelotrichia</taxon>
        <taxon>Erysipelotrichales</taxon>
        <taxon>Erysipelotrichaceae</taxon>
        <taxon>Faecalibaculum</taxon>
    </lineage>
</organism>
<accession>A0A140DYM5</accession>
<evidence type="ECO:0000313" key="4">
    <source>
        <dbReference type="EMBL" id="AMK55752.1"/>
    </source>
</evidence>
<dbReference type="STRING" id="1702221.AALO17_26180"/>
<dbReference type="Proteomes" id="UP000069771">
    <property type="component" value="Chromosome"/>
</dbReference>
<dbReference type="GO" id="GO:0016787">
    <property type="term" value="F:hydrolase activity"/>
    <property type="evidence" value="ECO:0007669"/>
    <property type="project" value="UniProtKB-KW"/>
</dbReference>
<dbReference type="SMART" id="SM00471">
    <property type="entry name" value="HDc"/>
    <property type="match status" value="1"/>
</dbReference>
<gene>
    <name evidence="4" type="ORF">AALO17_26180</name>
</gene>
<keyword evidence="1" id="KW-0378">Hydrolase</keyword>
<dbReference type="GO" id="GO:0003676">
    <property type="term" value="F:nucleic acid binding"/>
    <property type="evidence" value="ECO:0007669"/>
    <property type="project" value="InterPro"/>
</dbReference>
<dbReference type="Pfam" id="PF01336">
    <property type="entry name" value="tRNA_anti-codon"/>
    <property type="match status" value="1"/>
</dbReference>
<protein>
    <recommendedName>
        <fullName evidence="3">HD/PDEase domain-containing protein</fullName>
    </recommendedName>
</protein>
<dbReference type="InterPro" id="IPR004365">
    <property type="entry name" value="NA-bd_OB_tRNA"/>
</dbReference>
<reference evidence="4 5" key="1">
    <citation type="journal article" date="2016" name="Gut Pathog.">
        <title>Whole genome sequencing of "Faecalibaculum rodentium" ALO17, isolated from C57BL/6J laboratory mouse feces.</title>
        <authorList>
            <person name="Lim S."/>
            <person name="Chang D.H."/>
            <person name="Ahn S."/>
            <person name="Kim B.C."/>
        </authorList>
    </citation>
    <scope>NUCLEOTIDE SEQUENCE [LARGE SCALE GENOMIC DNA]</scope>
    <source>
        <strain evidence="4 5">Alo17</strain>
    </source>
</reference>
<dbReference type="Gene3D" id="1.10.3210.10">
    <property type="entry name" value="Hypothetical protein af1432"/>
    <property type="match status" value="1"/>
</dbReference>
<dbReference type="GO" id="GO:0031125">
    <property type="term" value="P:rRNA 3'-end processing"/>
    <property type="evidence" value="ECO:0007669"/>
    <property type="project" value="TreeGrafter"/>
</dbReference>
<evidence type="ECO:0000256" key="2">
    <source>
        <dbReference type="SAM" id="MobiDB-lite"/>
    </source>
</evidence>
<dbReference type="AlphaFoldDB" id="A0A140DYM5"/>
<dbReference type="Pfam" id="PF01966">
    <property type="entry name" value="HD"/>
    <property type="match status" value="1"/>
</dbReference>
<name>A0A140DYM5_9FIRM</name>
<evidence type="ECO:0000259" key="3">
    <source>
        <dbReference type="SMART" id="SM00471"/>
    </source>
</evidence>
<dbReference type="CDD" id="cd00077">
    <property type="entry name" value="HDc"/>
    <property type="match status" value="1"/>
</dbReference>
<proteinExistence type="predicted"/>
<evidence type="ECO:0000256" key="1">
    <source>
        <dbReference type="ARBA" id="ARBA00022801"/>
    </source>
</evidence>
<dbReference type="PANTHER" id="PTHR37294">
    <property type="entry name" value="3'-5' EXORIBONUCLEASE YHAM"/>
    <property type="match status" value="1"/>
</dbReference>
<dbReference type="InterPro" id="IPR050798">
    <property type="entry name" value="YhaM_exoribonuc/phosphodiest"/>
</dbReference>
<dbReference type="InterPro" id="IPR003607">
    <property type="entry name" value="HD/PDEase_dom"/>
</dbReference>
<dbReference type="PANTHER" id="PTHR37294:SF1">
    <property type="entry name" value="3'-5' EXORIBONUCLEASE YHAM"/>
    <property type="match status" value="1"/>
</dbReference>
<dbReference type="GeneID" id="78479105"/>
<sequence>MIKDLNQEGRARLRALITKCDTGRTGKGTPYLSLTLEDKTGQLDAKFWNLTEEQTRQYKAGQVVEASGDIILHRNAVQLRVRHLDVVPDADILEFVREAPADRDTMDRMLSRLLESMNPGVCRDITCDLIDQRRKAFLTWPAATKNHHNYVGGLAWHTLSMAKAADALLPLYPFLDRDLLMAGILLHDLGKTEELSAPMLAEYTSEGNLVGHISMTAGWIDEAAVRTGHAGEEDKEQRMLLKHMVLSHHGKLEFGSPVMPMIPEAEMLSLVDDLDARMFMMKQSMDATAPGHFGPRVFALDNRMIYRPTQFGEQASAAADNGKEKRNDGGTQA</sequence>
<keyword evidence="5" id="KW-1185">Reference proteome</keyword>
<dbReference type="InterPro" id="IPR006674">
    <property type="entry name" value="HD_domain"/>
</dbReference>